<dbReference type="SUPFAM" id="SSF47240">
    <property type="entry name" value="Ferritin-like"/>
    <property type="match status" value="1"/>
</dbReference>
<dbReference type="InterPro" id="IPR003251">
    <property type="entry name" value="Rr_diiron-bd_dom"/>
</dbReference>
<dbReference type="CDD" id="cd01045">
    <property type="entry name" value="Ferritin_like_AB"/>
    <property type="match status" value="1"/>
</dbReference>
<dbReference type="InterPro" id="IPR012347">
    <property type="entry name" value="Ferritin-like"/>
</dbReference>
<dbReference type="GO" id="GO:0046872">
    <property type="term" value="F:metal ion binding"/>
    <property type="evidence" value="ECO:0007669"/>
    <property type="project" value="InterPro"/>
</dbReference>
<reference evidence="2 3" key="1">
    <citation type="submission" date="2019-04" db="EMBL/GenBank/DDBJ databases">
        <title>Genome of a novel bacterium Candidatus Jettenia ecosi reconstructed from metagenome of an anammox bioreactor.</title>
        <authorList>
            <person name="Mardanov A.V."/>
            <person name="Beletsky A.V."/>
            <person name="Ravin N.V."/>
            <person name="Botchkova E.A."/>
            <person name="Litti Y.V."/>
            <person name="Nozhevnikova A.N."/>
        </authorList>
    </citation>
    <scope>NUCLEOTIDE SEQUENCE [LARGE SCALE GENOMIC DNA]</scope>
    <source>
        <strain evidence="2">J2</strain>
    </source>
</reference>
<dbReference type="Pfam" id="PF02915">
    <property type="entry name" value="Rubrerythrin"/>
    <property type="match status" value="1"/>
</dbReference>
<comment type="caution">
    <text evidence="2">The sequence shown here is derived from an EMBL/GenBank/DDBJ whole genome shotgun (WGS) entry which is preliminary data.</text>
</comment>
<proteinExistence type="predicted"/>
<dbReference type="Gene3D" id="1.20.1260.10">
    <property type="match status" value="1"/>
</dbReference>
<protein>
    <submittedName>
        <fullName evidence="2">Rubrerythrin</fullName>
    </submittedName>
</protein>
<gene>
    <name evidence="2" type="ORF">JETT_1471</name>
</gene>
<dbReference type="InterPro" id="IPR009078">
    <property type="entry name" value="Ferritin-like_SF"/>
</dbReference>
<dbReference type="GO" id="GO:0016491">
    <property type="term" value="F:oxidoreductase activity"/>
    <property type="evidence" value="ECO:0007669"/>
    <property type="project" value="InterPro"/>
</dbReference>
<evidence type="ECO:0000313" key="3">
    <source>
        <dbReference type="Proteomes" id="UP000319783"/>
    </source>
</evidence>
<dbReference type="Proteomes" id="UP000319783">
    <property type="component" value="Unassembled WGS sequence"/>
</dbReference>
<evidence type="ECO:0000313" key="2">
    <source>
        <dbReference type="EMBL" id="TLD42228.1"/>
    </source>
</evidence>
<name>A0A533QBY6_9BACT</name>
<dbReference type="PANTHER" id="PTHR33531">
    <property type="entry name" value="RUBRERYTHRIN SUBFAMILY"/>
    <property type="match status" value="1"/>
</dbReference>
<organism evidence="2 3">
    <name type="scientific">Candidatus Jettenia ecosi</name>
    <dbReference type="NCBI Taxonomy" id="2494326"/>
    <lineage>
        <taxon>Bacteria</taxon>
        <taxon>Pseudomonadati</taxon>
        <taxon>Planctomycetota</taxon>
        <taxon>Candidatus Brocadiia</taxon>
        <taxon>Candidatus Brocadiales</taxon>
        <taxon>Candidatus Brocadiaceae</taxon>
        <taxon>Candidatus Jettenia</taxon>
    </lineage>
</organism>
<dbReference type="EMBL" id="SULG01000024">
    <property type="protein sequence ID" value="TLD42228.1"/>
    <property type="molecule type" value="Genomic_DNA"/>
</dbReference>
<dbReference type="PANTHER" id="PTHR33531:SF10">
    <property type="entry name" value="BLR7895 PROTEIN"/>
    <property type="match status" value="1"/>
</dbReference>
<feature type="domain" description="Rubrerythrin diiron-binding" evidence="1">
    <location>
        <begin position="82"/>
        <end position="136"/>
    </location>
</feature>
<dbReference type="AlphaFoldDB" id="A0A533QBY6"/>
<sequence>MDVKEIIKQAAEQEDKAYKFYMNALQFVKDAASKVWIKELAEEELKHKEMLENFDASKIKKFKPEKIQDLHITEYLVDKDITEVKDFQDVLIVAMKKEQKSYNFYVSMAKSADNADIKKLCKILAQEELKHKHRLELYYDDIVFRED</sequence>
<evidence type="ECO:0000259" key="1">
    <source>
        <dbReference type="Pfam" id="PF02915"/>
    </source>
</evidence>
<accession>A0A533QBY6</accession>